<accession>A0A4R5LNN3</accession>
<evidence type="ECO:0000313" key="2">
    <source>
        <dbReference type="EMBL" id="TDG11967.1"/>
    </source>
</evidence>
<dbReference type="RefSeq" id="WP_133214725.1">
    <property type="nucleotide sequence ID" value="NZ_SMSE01000004.1"/>
</dbReference>
<comment type="caution">
    <text evidence="2">The sequence shown here is derived from an EMBL/GenBank/DDBJ whole genome shotgun (WGS) entry which is preliminary data.</text>
</comment>
<dbReference type="EMBL" id="SMSE01000004">
    <property type="protein sequence ID" value="TDG11967.1"/>
    <property type="molecule type" value="Genomic_DNA"/>
</dbReference>
<organism evidence="2 3">
    <name type="scientific">Seongchinamella unica</name>
    <dbReference type="NCBI Taxonomy" id="2547392"/>
    <lineage>
        <taxon>Bacteria</taxon>
        <taxon>Pseudomonadati</taxon>
        <taxon>Pseudomonadota</taxon>
        <taxon>Gammaproteobacteria</taxon>
        <taxon>Cellvibrionales</taxon>
        <taxon>Halieaceae</taxon>
        <taxon>Seongchinamella</taxon>
    </lineage>
</organism>
<dbReference type="OrthoDB" id="196786at2"/>
<keyword evidence="2" id="KW-0413">Isomerase</keyword>
<dbReference type="GO" id="GO:0003755">
    <property type="term" value="F:peptidyl-prolyl cis-trans isomerase activity"/>
    <property type="evidence" value="ECO:0007669"/>
    <property type="project" value="InterPro"/>
</dbReference>
<evidence type="ECO:0000259" key="1">
    <source>
        <dbReference type="Pfam" id="PF13145"/>
    </source>
</evidence>
<dbReference type="InterPro" id="IPR000297">
    <property type="entry name" value="PPIase_PpiC"/>
</dbReference>
<protein>
    <submittedName>
        <fullName evidence="2">Peptidyl-prolyl cis-trans isomerase</fullName>
    </submittedName>
</protein>
<dbReference type="Pfam" id="PF13145">
    <property type="entry name" value="Rotamase_2"/>
    <property type="match status" value="1"/>
</dbReference>
<reference evidence="2 3" key="1">
    <citation type="submission" date="2019-03" db="EMBL/GenBank/DDBJ databases">
        <title>Seongchinamella monodicae gen. nov., sp. nov., a novel member of the Gammaproteobacteria isolated from a tidal mudflat of beach.</title>
        <authorList>
            <person name="Yang H.G."/>
            <person name="Kang J.W."/>
            <person name="Lee S.D."/>
        </authorList>
    </citation>
    <scope>NUCLEOTIDE SEQUENCE [LARGE SCALE GENOMIC DNA]</scope>
    <source>
        <strain evidence="2 3">GH4-78</strain>
    </source>
</reference>
<gene>
    <name evidence="2" type="ORF">E2F43_16530</name>
</gene>
<feature type="domain" description="PpiC" evidence="1">
    <location>
        <begin position="154"/>
        <end position="280"/>
    </location>
</feature>
<proteinExistence type="predicted"/>
<dbReference type="AlphaFoldDB" id="A0A4R5LNN3"/>
<sequence length="310" mass="35741">MKFLARLNRPWIHFIVIGSALYWAQGKLFPEPPTVIGPLPEARLETLQQQWLGTVGRIPTEAQMERMITAELDRDMMFQRGLELNLHLYDPVVYQRLLRNMHFLGIAEGKTDQALYEQALEMRLHLGDEVIKRRLIQIVEQLLLAGNPPVTPGEADVAREFSERRVELRRPPRYSIEHVYFNREREAEAQQVVATIASQSLGPAEARDLSSPFLPGYRFKRQTPEQLSRHFGAAFVLNLQQAGPQAGQWLGPIRSTYGLHYVFVEEVEPARDATLEEVRPLLLRDLESQARAAALKESIERLREDYEVRR</sequence>
<evidence type="ECO:0000313" key="3">
    <source>
        <dbReference type="Proteomes" id="UP000295554"/>
    </source>
</evidence>
<dbReference type="Proteomes" id="UP000295554">
    <property type="component" value="Unassembled WGS sequence"/>
</dbReference>
<keyword evidence="3" id="KW-1185">Reference proteome</keyword>
<name>A0A4R5LNN3_9GAMM</name>